<keyword evidence="1 3" id="KW-0315">Glutamine amidotransferase</keyword>
<dbReference type="PROSITE" id="PS51278">
    <property type="entry name" value="GATASE_TYPE_2"/>
    <property type="match status" value="1"/>
</dbReference>
<dbReference type="PANTHER" id="PTHR43187">
    <property type="entry name" value="GLUTAMINE AMIDOTRANSFERASE DUG3-RELATED"/>
    <property type="match status" value="1"/>
</dbReference>
<evidence type="ECO:0000313" key="4">
    <source>
        <dbReference type="Proteomes" id="UP000008914"/>
    </source>
</evidence>
<dbReference type="OrthoDB" id="9804310at2"/>
<evidence type="ECO:0000313" key="3">
    <source>
        <dbReference type="EMBL" id="ADU48614.1"/>
    </source>
</evidence>
<dbReference type="SUPFAM" id="SSF56235">
    <property type="entry name" value="N-terminal nucleophile aminohydrolases (Ntn hydrolases)"/>
    <property type="match status" value="1"/>
</dbReference>
<feature type="domain" description="Glutamine amidotransferase type-2" evidence="2">
    <location>
        <begin position="1"/>
        <end position="273"/>
    </location>
</feature>
<gene>
    <name evidence="3" type="ordered locus">Intca_2104</name>
</gene>
<keyword evidence="4" id="KW-1185">Reference proteome</keyword>
<dbReference type="EMBL" id="CP002343">
    <property type="protein sequence ID" value="ADU48614.1"/>
    <property type="molecule type" value="Genomic_DNA"/>
</dbReference>
<dbReference type="PANTHER" id="PTHR43187:SF1">
    <property type="entry name" value="GLUTAMINE AMIDOTRANSFERASE DUG3-RELATED"/>
    <property type="match status" value="1"/>
</dbReference>
<dbReference type="Proteomes" id="UP000008914">
    <property type="component" value="Chromosome"/>
</dbReference>
<dbReference type="STRING" id="710696.Intca_2104"/>
<sequence length="273" mass="29697">MAYFGDPVLAADLLFRPDHSVIDQSLNSRLGATTTNGDGFGLGWYGAGPEPAVYKSTHPAWSDPNLRELAQQVRTHLLFAHVRASTGTAVQRSNCHPFRHGRWLWMHNGQIAEFPTLKRDLVLAVDPGLYPSIEGSTDSEVLFFLALTFGLEDDPFEAVARAVGLVEDVARAHGVENAVQMTVATANGDCLWGFRYSTEGRSRSLYYSQDVAQLRRLHPDVAVLKGLGPETRLIVSEPLLNLPGAWTGVPEGSAGIVRPGTDEIRPFVPIPAG</sequence>
<dbReference type="Pfam" id="PF13230">
    <property type="entry name" value="GATase_4"/>
    <property type="match status" value="1"/>
</dbReference>
<dbReference type="AlphaFoldDB" id="E6SD26"/>
<dbReference type="HOGENOM" id="CLU_042555_0_0_11"/>
<evidence type="ECO:0000256" key="1">
    <source>
        <dbReference type="ARBA" id="ARBA00022962"/>
    </source>
</evidence>
<dbReference type="KEGG" id="ica:Intca_2104"/>
<dbReference type="eggNOG" id="COG0121">
    <property type="taxonomic scope" value="Bacteria"/>
</dbReference>
<dbReference type="InterPro" id="IPR029055">
    <property type="entry name" value="Ntn_hydrolases_N"/>
</dbReference>
<dbReference type="InterPro" id="IPR026869">
    <property type="entry name" value="EgtC-like"/>
</dbReference>
<organism evidence="3 4">
    <name type="scientific">Intrasporangium calvum (strain ATCC 23552 / DSM 43043 / JCM 3097 / NBRC 12989 / NCIMB 10167 / NRRL B-3866 / 7 KIP)</name>
    <dbReference type="NCBI Taxonomy" id="710696"/>
    <lineage>
        <taxon>Bacteria</taxon>
        <taxon>Bacillati</taxon>
        <taxon>Actinomycetota</taxon>
        <taxon>Actinomycetes</taxon>
        <taxon>Micrococcales</taxon>
        <taxon>Intrasporangiaceae</taxon>
        <taxon>Intrasporangium</taxon>
    </lineage>
</organism>
<dbReference type="CDD" id="cd01908">
    <property type="entry name" value="YafJ"/>
    <property type="match status" value="1"/>
</dbReference>
<evidence type="ECO:0000259" key="2">
    <source>
        <dbReference type="PROSITE" id="PS51278"/>
    </source>
</evidence>
<protein>
    <submittedName>
        <fullName evidence="3">Glutamine amidotransferase class-II</fullName>
    </submittedName>
</protein>
<dbReference type="Gene3D" id="3.60.20.10">
    <property type="entry name" value="Glutamine Phosphoribosylpyrophosphate, subunit 1, domain 1"/>
    <property type="match status" value="1"/>
</dbReference>
<name>E6SD26_INTC7</name>
<accession>E6SD26</accession>
<dbReference type="InterPro" id="IPR017932">
    <property type="entry name" value="GATase_2_dom"/>
</dbReference>
<dbReference type="InterPro" id="IPR052373">
    <property type="entry name" value="Gamma-glu_amide_hydrolase"/>
</dbReference>
<reference evidence="3 4" key="1">
    <citation type="journal article" date="2010" name="Stand. Genomic Sci.">
        <title>Complete genome sequence of Intrasporangium calvum type strain (7 KIP).</title>
        <authorList>
            <person name="Del Rio T.G."/>
            <person name="Chertkov O."/>
            <person name="Yasawong M."/>
            <person name="Lucas S."/>
            <person name="Deshpande S."/>
            <person name="Cheng J.F."/>
            <person name="Detter C."/>
            <person name="Tapia R."/>
            <person name="Han C."/>
            <person name="Goodwin L."/>
            <person name="Pitluck S."/>
            <person name="Liolios K."/>
            <person name="Ivanova N."/>
            <person name="Mavromatis K."/>
            <person name="Pati A."/>
            <person name="Chen A."/>
            <person name="Palaniappan K."/>
            <person name="Land M."/>
            <person name="Hauser L."/>
            <person name="Chang Y.J."/>
            <person name="Jeffries C.D."/>
            <person name="Rohde M."/>
            <person name="Pukall R."/>
            <person name="Sikorski J."/>
            <person name="Goker M."/>
            <person name="Woyke T."/>
            <person name="Bristow J."/>
            <person name="Eisen J.A."/>
            <person name="Markowitz V."/>
            <person name="Hugenholtz P."/>
            <person name="Kyrpides N.C."/>
            <person name="Klenk H.P."/>
            <person name="Lapidus A."/>
        </authorList>
    </citation>
    <scope>NUCLEOTIDE SEQUENCE [LARGE SCALE GENOMIC DNA]</scope>
    <source>
        <strain evidence="4">ATCC 23552 / DSM 43043 / JCM 3097 / NBRC 12989 / 7 KIP</strain>
    </source>
</reference>
<proteinExistence type="predicted"/>